<proteinExistence type="predicted"/>
<feature type="compositionally biased region" description="Polar residues" evidence="1">
    <location>
        <begin position="1"/>
        <end position="11"/>
    </location>
</feature>
<sequence length="419" mass="45444">MASSSILTQPIRSAMPSLQLGPSGLRKFIQPFRISSDRKRQKEERQERLKHQPPPPEKPVHTSQNDLVRELALPFASCSTQGSGPCTLSGQQVEQILLTRAWVSHEREIWCYPTPLPPVVGGRAGSEVIRAGELLLSSPAAALGRAASKPLLGNTAELVLMAKNLHNGSVIIPPGYPNKIPTPGTGSISTQQLDDSLLFEFNSKLQGRLALIICVVNVYALLTQEHLHQAFVFPFYSCHQGCLPPFSSRIGISPVVQQKASNLLHIFTIGFLQSTDQGISAHVVPGIDLCPHVNENTQGFCVAIFSSTHESCGPSFLHFHESCEAIAITLIDICSFREESLEQSHVSTGPSDDEGSGPILLPPMRVSTMTKQDIYNVFPAQLHCIVQRCPAPDVFTDIDVSPSVQAAPEAGTINKQCGQ</sequence>
<feature type="compositionally biased region" description="Basic and acidic residues" evidence="1">
    <location>
        <begin position="35"/>
        <end position="50"/>
    </location>
</feature>
<organism evidence="2 3">
    <name type="scientific">Myodes glareolus</name>
    <name type="common">Bank vole</name>
    <name type="synonym">Clethrionomys glareolus</name>
    <dbReference type="NCBI Taxonomy" id="447135"/>
    <lineage>
        <taxon>Eukaryota</taxon>
        <taxon>Metazoa</taxon>
        <taxon>Chordata</taxon>
        <taxon>Craniata</taxon>
        <taxon>Vertebrata</taxon>
        <taxon>Euteleostomi</taxon>
        <taxon>Mammalia</taxon>
        <taxon>Eutheria</taxon>
        <taxon>Euarchontoglires</taxon>
        <taxon>Glires</taxon>
        <taxon>Rodentia</taxon>
        <taxon>Myomorpha</taxon>
        <taxon>Muroidea</taxon>
        <taxon>Cricetidae</taxon>
        <taxon>Arvicolinae</taxon>
        <taxon>Myodes</taxon>
    </lineage>
</organism>
<dbReference type="EMBL" id="JBBHLL010000041">
    <property type="protein sequence ID" value="KAK7825257.1"/>
    <property type="molecule type" value="Genomic_DNA"/>
</dbReference>
<evidence type="ECO:0000313" key="3">
    <source>
        <dbReference type="Proteomes" id="UP001488838"/>
    </source>
</evidence>
<dbReference type="Proteomes" id="UP001488838">
    <property type="component" value="Unassembled WGS sequence"/>
</dbReference>
<evidence type="ECO:0000313" key="2">
    <source>
        <dbReference type="EMBL" id="KAK7825257.1"/>
    </source>
</evidence>
<gene>
    <name evidence="2" type="ORF">U0070_009746</name>
</gene>
<feature type="region of interest" description="Disordered" evidence="1">
    <location>
        <begin position="1"/>
        <end position="64"/>
    </location>
</feature>
<evidence type="ECO:0000256" key="1">
    <source>
        <dbReference type="SAM" id="MobiDB-lite"/>
    </source>
</evidence>
<name>A0AAW0JEC3_MYOGA</name>
<accession>A0AAW0JEC3</accession>
<comment type="caution">
    <text evidence="2">The sequence shown here is derived from an EMBL/GenBank/DDBJ whole genome shotgun (WGS) entry which is preliminary data.</text>
</comment>
<keyword evidence="3" id="KW-1185">Reference proteome</keyword>
<dbReference type="AlphaFoldDB" id="A0AAW0JEC3"/>
<protein>
    <submittedName>
        <fullName evidence="2">Uncharacterized protein</fullName>
    </submittedName>
</protein>
<reference evidence="2 3" key="1">
    <citation type="journal article" date="2023" name="bioRxiv">
        <title>Conserved and derived expression patterns and positive selection on dental genes reveal complex evolutionary context of ever-growing rodent molars.</title>
        <authorList>
            <person name="Calamari Z.T."/>
            <person name="Song A."/>
            <person name="Cohen E."/>
            <person name="Akter M."/>
            <person name="Roy R.D."/>
            <person name="Hallikas O."/>
            <person name="Christensen M.M."/>
            <person name="Li P."/>
            <person name="Marangoni P."/>
            <person name="Jernvall J."/>
            <person name="Klein O.D."/>
        </authorList>
    </citation>
    <scope>NUCLEOTIDE SEQUENCE [LARGE SCALE GENOMIC DNA]</scope>
    <source>
        <strain evidence="2">V071</strain>
    </source>
</reference>